<proteinExistence type="predicted"/>
<accession>A0A7I8VZN0</accession>
<dbReference type="EMBL" id="CAJFCJ010000014">
    <property type="protein sequence ID" value="CAD5121250.1"/>
    <property type="molecule type" value="Genomic_DNA"/>
</dbReference>
<gene>
    <name evidence="1" type="ORF">DGYR_LOCUS9234</name>
</gene>
<keyword evidence="2" id="KW-1185">Reference proteome</keyword>
<dbReference type="Proteomes" id="UP000549394">
    <property type="component" value="Unassembled WGS sequence"/>
</dbReference>
<dbReference type="AlphaFoldDB" id="A0A7I8VZN0"/>
<name>A0A7I8VZN0_9ANNE</name>
<comment type="caution">
    <text evidence="1">The sequence shown here is derived from an EMBL/GenBank/DDBJ whole genome shotgun (WGS) entry which is preliminary data.</text>
</comment>
<evidence type="ECO:0000313" key="2">
    <source>
        <dbReference type="Proteomes" id="UP000549394"/>
    </source>
</evidence>
<sequence length="297" mass="34841">MKFTRETDMYMVKRDEKVFSLLTRPLPNIPDNGYRIKIGTCNICLNHPQACFLCTGEIVDVGSNKINDTEHLNSKVVVYTDLWTNEFYQYLSISNKNQLLILPKTLTNDYVTHLPGFLLVFPLIKHLSRRSNVVIIGSSYLTNLILLLIQKYFINIQNASTFYIIDENASRLVNLKKTFKFIQCIHLDKSIYEEYNQERINNMICGNQIDIVISLIFNKYCIDQLRDSNSQIIKEISLCKTYIEQAFMNYSDSLDWLDEHIHEINWPNSDEFSYDKLIDFNLKIIKKETDDIAILKF</sequence>
<protein>
    <submittedName>
        <fullName evidence="1">DgyrCDS9782</fullName>
    </submittedName>
</protein>
<organism evidence="1 2">
    <name type="scientific">Dimorphilus gyrociliatus</name>
    <dbReference type="NCBI Taxonomy" id="2664684"/>
    <lineage>
        <taxon>Eukaryota</taxon>
        <taxon>Metazoa</taxon>
        <taxon>Spiralia</taxon>
        <taxon>Lophotrochozoa</taxon>
        <taxon>Annelida</taxon>
        <taxon>Polychaeta</taxon>
        <taxon>Polychaeta incertae sedis</taxon>
        <taxon>Dinophilidae</taxon>
        <taxon>Dimorphilus</taxon>
    </lineage>
</organism>
<evidence type="ECO:0000313" key="1">
    <source>
        <dbReference type="EMBL" id="CAD5121250.1"/>
    </source>
</evidence>
<reference evidence="1 2" key="1">
    <citation type="submission" date="2020-08" db="EMBL/GenBank/DDBJ databases">
        <authorList>
            <person name="Hejnol A."/>
        </authorList>
    </citation>
    <scope>NUCLEOTIDE SEQUENCE [LARGE SCALE GENOMIC DNA]</scope>
</reference>